<dbReference type="InterPro" id="IPR002110">
    <property type="entry name" value="Ankyrin_rpt"/>
</dbReference>
<feature type="repeat" description="ANK" evidence="1">
    <location>
        <begin position="350"/>
        <end position="370"/>
    </location>
</feature>
<dbReference type="PANTHER" id="PTHR40128">
    <property type="entry name" value="EXPRESSED PROTEIN"/>
    <property type="match status" value="1"/>
</dbReference>
<evidence type="ECO:0000313" key="2">
    <source>
        <dbReference type="EMBL" id="OLP92175.1"/>
    </source>
</evidence>
<dbReference type="AlphaFoldDB" id="A0A1Q9DAL0"/>
<dbReference type="InterPro" id="IPR036770">
    <property type="entry name" value="Ankyrin_rpt-contain_sf"/>
</dbReference>
<dbReference type="OrthoDB" id="431890at2759"/>
<dbReference type="SUPFAM" id="SSF51197">
    <property type="entry name" value="Clavaminate synthase-like"/>
    <property type="match status" value="1"/>
</dbReference>
<dbReference type="Gene3D" id="1.25.40.20">
    <property type="entry name" value="Ankyrin repeat-containing domain"/>
    <property type="match status" value="1"/>
</dbReference>
<sequence length="925" mass="102991">MRLRCLPRPAAVLCVLQRAQRELKLQSAFTSHQWRWQPLGAGLTVMGLCTWMATGSDGYLQRRWIFRECQKLQEGAEAAEALPRSFRKAKDSVARQGAAIEDATQRDVHREFQNDELNAFLMLLCAAHAAGAQEVQEYLNPISVLLASRPLLWYSAMPILRRGLPADCPELSVLEDCYQKCVRKYLHGARCRLQEASVLKLRRMRQQETLYSFARFIVAFIGVALGCKNDERNDLCFIAFRDYMKSITLASSDAVGVEEARKTYVRNFDIATEMCLTWTHRSFRWLLLWRLLGLWMQTILWERPDICFGRNLSVDVQVGQYGLHSQVQVCRALLNNVATKLGFLTSKDRRGYTPLHQAALLGQAEVVALLQSAHGLGSSMGDGEAFHDCLEDDARVVRVQWYSRSAQGSGGALATHSLVLVTTAAGRGYVIEKAAMPDELVQEEQFQNGVVVSDIRGFHYFGTLVSGSEGPELKETLTPLQLWQAAVDTGSYSLGRANCQHAAQEIGIRYLRWVVDVSGPCCAYFHLSSSQLESKTWALLSWFGAISITDALPDYVPADPKHPHWLPEKEKDCLPPEGTLLKMPLESKDVRLMEPANDLLGTGRLKQRLKEEGYLYLQEVLPLDLVSAARKAVLASLEDSGMILEGTDGCLNPETQDQGAVPAELARCPEMLSLVESESLKGLMAEALGCDEFDGKEVRTLDYKWLRAVGLGENSGFHTDSVYLNKGSRQGLTCWIPLGDVDLQMGGLCVVGGSHSAESYKKVRATYSQIDVDTAGIHGTGWLTEDVREILAYRCPLLTSAFQLSDVVIFRLDTMHGSLSNHSDPPKVRLSCDTRWYAADDTDGVDPRYMGKKPCGTALWWVNRHNKDLFPVSMEEAKCKWGAISTGLGFKVVDDCIGPNNCLPVPCFLHHFDMVPPLAVSARPR</sequence>
<dbReference type="InterPro" id="IPR008775">
    <property type="entry name" value="Phytyl_CoA_dOase-like"/>
</dbReference>
<name>A0A1Q9DAL0_SYMMI</name>
<dbReference type="PANTHER" id="PTHR40128:SF1">
    <property type="entry name" value="PHYTANOYL-COA HYDROXYLASE"/>
    <property type="match status" value="1"/>
</dbReference>
<organism evidence="2 3">
    <name type="scientific">Symbiodinium microadriaticum</name>
    <name type="common">Dinoflagellate</name>
    <name type="synonym">Zooxanthella microadriatica</name>
    <dbReference type="NCBI Taxonomy" id="2951"/>
    <lineage>
        <taxon>Eukaryota</taxon>
        <taxon>Sar</taxon>
        <taxon>Alveolata</taxon>
        <taxon>Dinophyceae</taxon>
        <taxon>Suessiales</taxon>
        <taxon>Symbiodiniaceae</taxon>
        <taxon>Symbiodinium</taxon>
    </lineage>
</organism>
<keyword evidence="1" id="KW-0040">ANK repeat</keyword>
<dbReference type="PROSITE" id="PS50088">
    <property type="entry name" value="ANK_REPEAT"/>
    <property type="match status" value="1"/>
</dbReference>
<dbReference type="Proteomes" id="UP000186817">
    <property type="component" value="Unassembled WGS sequence"/>
</dbReference>
<proteinExistence type="predicted"/>
<dbReference type="SUPFAM" id="SSF48403">
    <property type="entry name" value="Ankyrin repeat"/>
    <property type="match status" value="1"/>
</dbReference>
<dbReference type="PROSITE" id="PS50297">
    <property type="entry name" value="ANK_REP_REGION"/>
    <property type="match status" value="1"/>
</dbReference>
<accession>A0A1Q9DAL0</accession>
<evidence type="ECO:0000256" key="1">
    <source>
        <dbReference type="PROSITE-ProRule" id="PRU00023"/>
    </source>
</evidence>
<dbReference type="Pfam" id="PF05721">
    <property type="entry name" value="PhyH"/>
    <property type="match status" value="1"/>
</dbReference>
<keyword evidence="3" id="KW-1185">Reference proteome</keyword>
<dbReference type="Gene3D" id="2.60.120.620">
    <property type="entry name" value="q2cbj1_9rhob like domain"/>
    <property type="match status" value="1"/>
</dbReference>
<gene>
    <name evidence="2" type="ORF">AK812_SmicGene26045</name>
</gene>
<evidence type="ECO:0000313" key="3">
    <source>
        <dbReference type="Proteomes" id="UP000186817"/>
    </source>
</evidence>
<dbReference type="EMBL" id="LSRX01000632">
    <property type="protein sequence ID" value="OLP92175.1"/>
    <property type="molecule type" value="Genomic_DNA"/>
</dbReference>
<protein>
    <submittedName>
        <fullName evidence="2">Uncharacterized protein</fullName>
    </submittedName>
</protein>
<reference evidence="2 3" key="1">
    <citation type="submission" date="2016-02" db="EMBL/GenBank/DDBJ databases">
        <title>Genome analysis of coral dinoflagellate symbionts highlights evolutionary adaptations to a symbiotic lifestyle.</title>
        <authorList>
            <person name="Aranda M."/>
            <person name="Li Y."/>
            <person name="Liew Y.J."/>
            <person name="Baumgarten S."/>
            <person name="Simakov O."/>
            <person name="Wilson M."/>
            <person name="Piel J."/>
            <person name="Ashoor H."/>
            <person name="Bougouffa S."/>
            <person name="Bajic V.B."/>
            <person name="Ryu T."/>
            <person name="Ravasi T."/>
            <person name="Bayer T."/>
            <person name="Micklem G."/>
            <person name="Kim H."/>
            <person name="Bhak J."/>
            <person name="Lajeunesse T.C."/>
            <person name="Voolstra C.R."/>
        </authorList>
    </citation>
    <scope>NUCLEOTIDE SEQUENCE [LARGE SCALE GENOMIC DNA]</scope>
    <source>
        <strain evidence="2 3">CCMP2467</strain>
    </source>
</reference>
<comment type="caution">
    <text evidence="2">The sequence shown here is derived from an EMBL/GenBank/DDBJ whole genome shotgun (WGS) entry which is preliminary data.</text>
</comment>